<reference evidence="2" key="1">
    <citation type="submission" date="2023-10" db="EMBL/GenBank/DDBJ databases">
        <title>Genome assemblies of two species of porcelain crab, Petrolisthes cinctipes and Petrolisthes manimaculis (Anomura: Porcellanidae).</title>
        <authorList>
            <person name="Angst P."/>
        </authorList>
    </citation>
    <scope>NUCLEOTIDE SEQUENCE</scope>
    <source>
        <strain evidence="2">PB745_01</strain>
        <tissue evidence="2">Gill</tissue>
    </source>
</reference>
<dbReference type="Proteomes" id="UP001286313">
    <property type="component" value="Unassembled WGS sequence"/>
</dbReference>
<dbReference type="GO" id="GO:0005634">
    <property type="term" value="C:nucleus"/>
    <property type="evidence" value="ECO:0007669"/>
    <property type="project" value="UniProtKB-SubCell"/>
</dbReference>
<evidence type="ECO:0000256" key="1">
    <source>
        <dbReference type="ARBA" id="ARBA00004123"/>
    </source>
</evidence>
<comment type="subcellular location">
    <subcellularLocation>
        <location evidence="1">Nucleus</location>
    </subcellularLocation>
</comment>
<dbReference type="Gene3D" id="1.10.10.60">
    <property type="entry name" value="Homeodomain-like"/>
    <property type="match status" value="1"/>
</dbReference>
<dbReference type="SUPFAM" id="SSF46689">
    <property type="entry name" value="Homeodomain-like"/>
    <property type="match status" value="1"/>
</dbReference>
<organism evidence="2 3">
    <name type="scientific">Petrolisthes cinctipes</name>
    <name type="common">Flat porcelain crab</name>
    <dbReference type="NCBI Taxonomy" id="88211"/>
    <lineage>
        <taxon>Eukaryota</taxon>
        <taxon>Metazoa</taxon>
        <taxon>Ecdysozoa</taxon>
        <taxon>Arthropoda</taxon>
        <taxon>Crustacea</taxon>
        <taxon>Multicrustacea</taxon>
        <taxon>Malacostraca</taxon>
        <taxon>Eumalacostraca</taxon>
        <taxon>Eucarida</taxon>
        <taxon>Decapoda</taxon>
        <taxon>Pleocyemata</taxon>
        <taxon>Anomura</taxon>
        <taxon>Galatheoidea</taxon>
        <taxon>Porcellanidae</taxon>
        <taxon>Petrolisthes</taxon>
    </lineage>
</organism>
<dbReference type="EMBL" id="JAWQEG010000041">
    <property type="protein sequence ID" value="KAK3895414.1"/>
    <property type="molecule type" value="Genomic_DNA"/>
</dbReference>
<protein>
    <submittedName>
        <fullName evidence="2">Uncharacterized protein</fullName>
    </submittedName>
</protein>
<dbReference type="AlphaFoldDB" id="A0AAE1GPD0"/>
<keyword evidence="3" id="KW-1185">Reference proteome</keyword>
<name>A0AAE1GPD0_PETCI</name>
<gene>
    <name evidence="2" type="ORF">Pcinc_000866</name>
</gene>
<proteinExistence type="predicted"/>
<accession>A0AAE1GPD0</accession>
<dbReference type="InterPro" id="IPR009057">
    <property type="entry name" value="Homeodomain-like_sf"/>
</dbReference>
<comment type="caution">
    <text evidence="2">The sequence shown here is derived from an EMBL/GenBank/DDBJ whole genome shotgun (WGS) entry which is preliminary data.</text>
</comment>
<evidence type="ECO:0000313" key="2">
    <source>
        <dbReference type="EMBL" id="KAK3895414.1"/>
    </source>
</evidence>
<sequence length="179" mass="20457">METSKKKVPVKRASRVGKKLNRYSLQDKAKVIELIEKVLKNAEIVRQTGFPEGTVRNFKRQKEEIKASLKVASKLFTGNVQASQRLLTNYSSTNRLIAVMEFHLERWIEGRFKSKGSINGPQIRNQALLLYNAICKKLAGLPNLRKRSALNMPYIKANFHQPMMQQLNHSQPLPSSVQL</sequence>
<evidence type="ECO:0000313" key="3">
    <source>
        <dbReference type="Proteomes" id="UP001286313"/>
    </source>
</evidence>